<keyword evidence="3" id="KW-0274">FAD</keyword>
<dbReference type="InterPro" id="IPR057661">
    <property type="entry name" value="RsdA/BaiN/AoA(So)_Rossmann"/>
</dbReference>
<dbReference type="PRINTS" id="PR00411">
    <property type="entry name" value="PNDRDTASEI"/>
</dbReference>
<dbReference type="Gene3D" id="2.40.30.10">
    <property type="entry name" value="Translation factors"/>
    <property type="match status" value="1"/>
</dbReference>
<accession>A0A930DXQ7</accession>
<evidence type="ECO:0000256" key="2">
    <source>
        <dbReference type="ARBA" id="ARBA00022630"/>
    </source>
</evidence>
<feature type="domain" description="RsdA/BaiN/AoA(So)-like insert" evidence="5">
    <location>
        <begin position="190"/>
        <end position="359"/>
    </location>
</feature>
<dbReference type="NCBIfam" id="TIGR00275">
    <property type="entry name" value="aminoacetone oxidase family FAD-binding enzyme"/>
    <property type="match status" value="1"/>
</dbReference>
<dbReference type="AlphaFoldDB" id="A0A930DXQ7"/>
<dbReference type="Gene3D" id="3.50.50.60">
    <property type="entry name" value="FAD/NAD(P)-binding domain"/>
    <property type="match status" value="1"/>
</dbReference>
<proteinExistence type="predicted"/>
<dbReference type="EMBL" id="JABZRB010000168">
    <property type="protein sequence ID" value="MBF1305440.1"/>
    <property type="molecule type" value="Genomic_DNA"/>
</dbReference>
<comment type="cofactor">
    <cofactor evidence="1">
        <name>FAD</name>
        <dbReference type="ChEBI" id="CHEBI:57692"/>
    </cofactor>
</comment>
<evidence type="ECO:0000313" key="7">
    <source>
        <dbReference type="Proteomes" id="UP000780721"/>
    </source>
</evidence>
<organism evidence="6 7">
    <name type="scientific">Oribacterium sinus</name>
    <dbReference type="NCBI Taxonomy" id="237576"/>
    <lineage>
        <taxon>Bacteria</taxon>
        <taxon>Bacillati</taxon>
        <taxon>Bacillota</taxon>
        <taxon>Clostridia</taxon>
        <taxon>Lachnospirales</taxon>
        <taxon>Lachnospiraceae</taxon>
        <taxon>Oribacterium</taxon>
    </lineage>
</organism>
<sequence length="426" mass="47100">MDILVIGGGPAGMMAAIYGKKEAGNREVILFEKNEKLGKKLFITGKGRGNWTNSCEESVFMEKILRNPRFFMGAFRNFNNQDAIAFMEKNGCALKEERGGRIFPESNKAFSLTDGMKKALQKEGVKVCLNKKVDSIRKKGDIFLIKGNFPEVEAKKVIIATGGLSYPSTGSTGDGYDFAKAFSIEVTKTYPSLVKMEVLEEDVYPLSGLKLKHIGLKILNENGKCLYEKTGELYFQKNSLLGPVVLSASAALSPEISEAPMGSYQIAIDLKAEMGQEQFDSFFLRDCESKGKEKLYQLLKSYLPAQLYPIFLKRLEKQGVSLEKKSSELKKEERRKILNLFHSFPFTVQGLGGFPEAIVTKGGVETRELSKKSLEAKKVPGLYFAGEVVDLDAYTGGFNMQIAISTGVLAGQSAGRSLKEELKEKL</sequence>
<dbReference type="InterPro" id="IPR023166">
    <property type="entry name" value="BaiN-like_dom_sf"/>
</dbReference>
<comment type="caution">
    <text evidence="6">The sequence shown here is derived from an EMBL/GenBank/DDBJ whole genome shotgun (WGS) entry which is preliminary data.</text>
</comment>
<evidence type="ECO:0000256" key="1">
    <source>
        <dbReference type="ARBA" id="ARBA00001974"/>
    </source>
</evidence>
<dbReference type="PRINTS" id="PR00368">
    <property type="entry name" value="FADPNR"/>
</dbReference>
<dbReference type="PANTHER" id="PTHR42887:SF2">
    <property type="entry name" value="OS12G0638800 PROTEIN"/>
    <property type="match status" value="1"/>
</dbReference>
<evidence type="ECO:0000256" key="3">
    <source>
        <dbReference type="ARBA" id="ARBA00022827"/>
    </source>
</evidence>
<dbReference type="SUPFAM" id="SSF51905">
    <property type="entry name" value="FAD/NAD(P)-binding domain"/>
    <property type="match status" value="1"/>
</dbReference>
<name>A0A930DXQ7_9FIRM</name>
<dbReference type="Gene3D" id="1.10.8.260">
    <property type="entry name" value="HI0933 insert domain-like"/>
    <property type="match status" value="1"/>
</dbReference>
<dbReference type="Pfam" id="PF22780">
    <property type="entry name" value="HI0933_like_1st"/>
    <property type="match status" value="1"/>
</dbReference>
<dbReference type="PANTHER" id="PTHR42887">
    <property type="entry name" value="OS12G0638800 PROTEIN"/>
    <property type="match status" value="1"/>
</dbReference>
<dbReference type="InterPro" id="IPR055178">
    <property type="entry name" value="RsdA/BaiN/AoA(So)-like_dom"/>
</dbReference>
<feature type="domain" description="RsdA/BaiN/AoA(So)-like Rossmann fold-like" evidence="4">
    <location>
        <begin position="2"/>
        <end position="412"/>
    </location>
</feature>
<evidence type="ECO:0000313" key="6">
    <source>
        <dbReference type="EMBL" id="MBF1305440.1"/>
    </source>
</evidence>
<dbReference type="SUPFAM" id="SSF160996">
    <property type="entry name" value="HI0933 insert domain-like"/>
    <property type="match status" value="1"/>
</dbReference>
<evidence type="ECO:0000259" key="5">
    <source>
        <dbReference type="Pfam" id="PF22780"/>
    </source>
</evidence>
<dbReference type="InterPro" id="IPR004792">
    <property type="entry name" value="BaiN-like"/>
</dbReference>
<keyword evidence="2" id="KW-0285">Flavoprotein</keyword>
<gene>
    <name evidence="6" type="ORF">HXM91_06260</name>
</gene>
<protein>
    <submittedName>
        <fullName evidence="6">NAD(P)/FAD-dependent oxidoreductase</fullName>
    </submittedName>
</protein>
<dbReference type="Pfam" id="PF03486">
    <property type="entry name" value="HI0933_like"/>
    <property type="match status" value="1"/>
</dbReference>
<dbReference type="InterPro" id="IPR036188">
    <property type="entry name" value="FAD/NAD-bd_sf"/>
</dbReference>
<evidence type="ECO:0000259" key="4">
    <source>
        <dbReference type="Pfam" id="PF03486"/>
    </source>
</evidence>
<dbReference type="Proteomes" id="UP000780721">
    <property type="component" value="Unassembled WGS sequence"/>
</dbReference>
<reference evidence="6" key="1">
    <citation type="submission" date="2020-04" db="EMBL/GenBank/DDBJ databases">
        <title>Deep metagenomics examines the oral microbiome during advanced dental caries in children, revealing novel taxa and co-occurrences with host molecules.</title>
        <authorList>
            <person name="Baker J.L."/>
            <person name="Morton J.T."/>
            <person name="Dinis M."/>
            <person name="Alvarez R."/>
            <person name="Tran N.C."/>
            <person name="Knight R."/>
            <person name="Edlund A."/>
        </authorList>
    </citation>
    <scope>NUCLEOTIDE SEQUENCE</scope>
    <source>
        <strain evidence="6">JCVI_48_bin.5</strain>
    </source>
</reference>